<comment type="caution">
    <text evidence="2">The sequence shown here is derived from an EMBL/GenBank/DDBJ whole genome shotgun (WGS) entry which is preliminary data.</text>
</comment>
<proteinExistence type="predicted"/>
<dbReference type="SUPFAM" id="SSF50129">
    <property type="entry name" value="GroES-like"/>
    <property type="match status" value="1"/>
</dbReference>
<accession>A0A4Q2EJ15</accession>
<protein>
    <submittedName>
        <fullName evidence="2">Zn-dependent alcohol dehydrogenase</fullName>
    </submittedName>
</protein>
<evidence type="ECO:0000313" key="3">
    <source>
        <dbReference type="Proteomes" id="UP000290624"/>
    </source>
</evidence>
<dbReference type="InterPro" id="IPR036291">
    <property type="entry name" value="NAD(P)-bd_dom_sf"/>
</dbReference>
<dbReference type="PANTHER" id="PTHR11695:SF294">
    <property type="entry name" value="RETICULON-4-INTERACTING PROTEIN 1, MITOCHONDRIAL"/>
    <property type="match status" value="1"/>
</dbReference>
<dbReference type="InterPro" id="IPR011032">
    <property type="entry name" value="GroES-like_sf"/>
</dbReference>
<dbReference type="InterPro" id="IPR013154">
    <property type="entry name" value="ADH-like_N"/>
</dbReference>
<dbReference type="Gene3D" id="3.90.180.10">
    <property type="entry name" value="Medium-chain alcohol dehydrogenases, catalytic domain"/>
    <property type="match status" value="1"/>
</dbReference>
<dbReference type="InterPro" id="IPR050700">
    <property type="entry name" value="YIM1/Zinc_Alcohol_DH_Fams"/>
</dbReference>
<dbReference type="RefSeq" id="WP_129457324.1">
    <property type="nucleotide sequence ID" value="NZ_PPCV01000001.1"/>
</dbReference>
<dbReference type="SUPFAM" id="SSF51735">
    <property type="entry name" value="NAD(P)-binding Rossmann-fold domains"/>
    <property type="match status" value="1"/>
</dbReference>
<dbReference type="SMART" id="SM00829">
    <property type="entry name" value="PKS_ER"/>
    <property type="match status" value="1"/>
</dbReference>
<evidence type="ECO:0000313" key="2">
    <source>
        <dbReference type="EMBL" id="RXW33359.1"/>
    </source>
</evidence>
<organism evidence="2 3">
    <name type="scientific">Propioniciclava flava</name>
    <dbReference type="NCBI Taxonomy" id="2072026"/>
    <lineage>
        <taxon>Bacteria</taxon>
        <taxon>Bacillati</taxon>
        <taxon>Actinomycetota</taxon>
        <taxon>Actinomycetes</taxon>
        <taxon>Propionibacteriales</taxon>
        <taxon>Propionibacteriaceae</taxon>
        <taxon>Propioniciclava</taxon>
    </lineage>
</organism>
<reference evidence="2 3" key="1">
    <citation type="submission" date="2018-01" db="EMBL/GenBank/DDBJ databases">
        <title>Lactibacter flavus gen. nov., sp. nov., a novel bacterium of the family Propionibacteriaceae isolated from raw milk and dairy products.</title>
        <authorList>
            <person name="Wenning M."/>
            <person name="Breitenwieser F."/>
            <person name="Huptas C."/>
            <person name="von Neubeck M."/>
            <person name="Busse H.-J."/>
            <person name="Scherer S."/>
        </authorList>
    </citation>
    <scope>NUCLEOTIDE SEQUENCE [LARGE SCALE GENOMIC DNA]</scope>
    <source>
        <strain evidence="2 3">VG341</strain>
    </source>
</reference>
<evidence type="ECO:0000259" key="1">
    <source>
        <dbReference type="SMART" id="SM00829"/>
    </source>
</evidence>
<keyword evidence="3" id="KW-1185">Reference proteome</keyword>
<dbReference type="Proteomes" id="UP000290624">
    <property type="component" value="Unassembled WGS sequence"/>
</dbReference>
<feature type="domain" description="Enoyl reductase (ER)" evidence="1">
    <location>
        <begin position="20"/>
        <end position="319"/>
    </location>
</feature>
<sequence length="322" mass="33489">MQEPSRRREEVPTVEYQAFGPPAVLQVIPVAVPTPGPHDVVVTVAACSVNRLDTAARAGRQKFLTGRRMPQRTGLDFSGTIVEVGSHVEGLREGQRVWGFLGTQHLGAHGAAAVQITVDAGLVAPAPSGNLTDLAALPLAGLTAGQAFDRLGVGSGSRILITGAAGGVGSVAVQMARARGAVVDTIAAPRYADLLQRQGVASRCDPHAIPWTRMTGQYQAVLDTTGAHLWKLRRCVARTGAMVTISPAGLPMSFLSSIMPGPSVSFVSVRPSRDGLSALADLVETGRLTPIIRARFPLADIASAHAMVEGGHGEGKVIVDVS</sequence>
<gene>
    <name evidence="2" type="ORF">C1706_00905</name>
</gene>
<dbReference type="PANTHER" id="PTHR11695">
    <property type="entry name" value="ALCOHOL DEHYDROGENASE RELATED"/>
    <property type="match status" value="1"/>
</dbReference>
<dbReference type="AlphaFoldDB" id="A0A4Q2EJ15"/>
<dbReference type="OrthoDB" id="3251063at2"/>
<name>A0A4Q2EJ15_9ACTN</name>
<dbReference type="GO" id="GO:0016491">
    <property type="term" value="F:oxidoreductase activity"/>
    <property type="evidence" value="ECO:0007669"/>
    <property type="project" value="InterPro"/>
</dbReference>
<dbReference type="Gene3D" id="3.40.50.720">
    <property type="entry name" value="NAD(P)-binding Rossmann-like Domain"/>
    <property type="match status" value="1"/>
</dbReference>
<dbReference type="Pfam" id="PF13602">
    <property type="entry name" value="ADH_zinc_N_2"/>
    <property type="match status" value="1"/>
</dbReference>
<dbReference type="InterPro" id="IPR020843">
    <property type="entry name" value="ER"/>
</dbReference>
<dbReference type="Pfam" id="PF08240">
    <property type="entry name" value="ADH_N"/>
    <property type="match status" value="1"/>
</dbReference>
<dbReference type="CDD" id="cd05289">
    <property type="entry name" value="MDR_like_2"/>
    <property type="match status" value="1"/>
</dbReference>
<dbReference type="EMBL" id="PPCV01000001">
    <property type="protein sequence ID" value="RXW33359.1"/>
    <property type="molecule type" value="Genomic_DNA"/>
</dbReference>